<gene>
    <name evidence="3" type="ORF">BAQU_1293</name>
</gene>
<keyword evidence="4" id="KW-1185">Reference proteome</keyword>
<keyword evidence="2" id="KW-0472">Membrane</keyword>
<evidence type="ECO:0000256" key="1">
    <source>
        <dbReference type="SAM" id="MobiDB-lite"/>
    </source>
</evidence>
<accession>A0A261G715</accession>
<comment type="caution">
    <text evidence="3">The sequence shown here is derived from an EMBL/GenBank/DDBJ whole genome shotgun (WGS) entry which is preliminary data.</text>
</comment>
<name>A0A261G715_9BIFI</name>
<keyword evidence="2" id="KW-0812">Transmembrane</keyword>
<reference evidence="3 4" key="1">
    <citation type="journal article" date="2017" name="BMC Genomics">
        <title>Comparative genomic and phylogenomic analyses of the Bifidobacteriaceae family.</title>
        <authorList>
            <person name="Lugli G.A."/>
            <person name="Milani C."/>
            <person name="Turroni F."/>
            <person name="Duranti S."/>
            <person name="Mancabelli L."/>
            <person name="Mangifesta M."/>
            <person name="Ferrario C."/>
            <person name="Modesto M."/>
            <person name="Mattarelli P."/>
            <person name="Jiri K."/>
            <person name="van Sinderen D."/>
            <person name="Ventura M."/>
        </authorList>
    </citation>
    <scope>NUCLEOTIDE SEQUENCE [LARGE SCALE GENOMIC DNA]</scope>
    <source>
        <strain evidence="3 4">LMG 28769</strain>
    </source>
</reference>
<evidence type="ECO:0000313" key="3">
    <source>
        <dbReference type="EMBL" id="OZG67220.1"/>
    </source>
</evidence>
<dbReference type="GeneID" id="98295960"/>
<organism evidence="3 4">
    <name type="scientific">Bifidobacterium aquikefiri</name>
    <dbReference type="NCBI Taxonomy" id="1653207"/>
    <lineage>
        <taxon>Bacteria</taxon>
        <taxon>Bacillati</taxon>
        <taxon>Actinomycetota</taxon>
        <taxon>Actinomycetes</taxon>
        <taxon>Bifidobacteriales</taxon>
        <taxon>Bifidobacteriaceae</taxon>
        <taxon>Bifidobacterium</taxon>
    </lineage>
</organism>
<feature type="region of interest" description="Disordered" evidence="1">
    <location>
        <begin position="1"/>
        <end position="24"/>
    </location>
</feature>
<dbReference type="Proteomes" id="UP000216451">
    <property type="component" value="Unassembled WGS sequence"/>
</dbReference>
<feature type="transmembrane region" description="Helical" evidence="2">
    <location>
        <begin position="72"/>
        <end position="97"/>
    </location>
</feature>
<feature type="compositionally biased region" description="Polar residues" evidence="1">
    <location>
        <begin position="15"/>
        <end position="24"/>
    </location>
</feature>
<keyword evidence="2" id="KW-1133">Transmembrane helix</keyword>
<feature type="transmembrane region" description="Helical" evidence="2">
    <location>
        <begin position="177"/>
        <end position="197"/>
    </location>
</feature>
<evidence type="ECO:0000256" key="2">
    <source>
        <dbReference type="SAM" id="Phobius"/>
    </source>
</evidence>
<dbReference type="AlphaFoldDB" id="A0A261G715"/>
<protein>
    <submittedName>
        <fullName evidence="3">Rubrerythrin</fullName>
    </submittedName>
</protein>
<feature type="transmembrane region" description="Helical" evidence="2">
    <location>
        <begin position="146"/>
        <end position="165"/>
    </location>
</feature>
<dbReference type="EMBL" id="MWXA01000005">
    <property type="protein sequence ID" value="OZG67220.1"/>
    <property type="molecule type" value="Genomic_DNA"/>
</dbReference>
<evidence type="ECO:0000313" key="4">
    <source>
        <dbReference type="Proteomes" id="UP000216451"/>
    </source>
</evidence>
<dbReference type="RefSeq" id="WP_211277125.1">
    <property type="nucleotide sequence ID" value="NZ_JBDNSG010000005.1"/>
</dbReference>
<proteinExistence type="predicted"/>
<sequence>MTHSENIDSEMAYSDSATSNTTAKQSPAGISAAAFAKKLLSSNHTDSAFVLRYVQPGLVGLIDGTVSTLAPVFASAIFSGSHAAFIVGMATALGAGVSMGWSEALSDNGKSTGRGSSIVRGAITGAATTIGGTFHTLPFLIPNLHLSLLVAFIVVAIELVVIAWVRNRFLHVPMKNSLLVVTLGGLIVLAIGVALGAS</sequence>
<feature type="transmembrane region" description="Helical" evidence="2">
    <location>
        <begin position="118"/>
        <end position="140"/>
    </location>
</feature>